<evidence type="ECO:0000313" key="6">
    <source>
        <dbReference type="Proteomes" id="UP001299235"/>
    </source>
</evidence>
<keyword evidence="3" id="KW-0238">DNA-binding</keyword>
<organism evidence="5 6">
    <name type="scientific">Hominisplanchenecus faecis</name>
    <dbReference type="NCBI Taxonomy" id="2885351"/>
    <lineage>
        <taxon>Bacteria</taxon>
        <taxon>Bacillati</taxon>
        <taxon>Bacillota</taxon>
        <taxon>Clostridia</taxon>
        <taxon>Lachnospirales</taxon>
        <taxon>Lachnospiraceae</taxon>
        <taxon>Hominisplanchenecus</taxon>
    </lineage>
</organism>
<evidence type="ECO:0000256" key="3">
    <source>
        <dbReference type="ARBA" id="ARBA00023125"/>
    </source>
</evidence>
<sequence length="129" mass="15140">MISISTYNLTATTKLIMDYLWDFPEGTSFREIYKHFTEVKGRDWKRQTLYTYLTILMEQGFLRTEGSRRRTTYIPAISRDAYREFHAKEILEDAYDNSLVKFVTAYAKSDNITKEDADAIIAILNDTVK</sequence>
<dbReference type="InterPro" id="IPR005650">
    <property type="entry name" value="BlaI_family"/>
</dbReference>
<comment type="similarity">
    <text evidence="1">Belongs to the BlaI transcriptional regulatory family.</text>
</comment>
<dbReference type="SUPFAM" id="SSF46785">
    <property type="entry name" value="Winged helix' DNA-binding domain"/>
    <property type="match status" value="1"/>
</dbReference>
<reference evidence="5 6" key="1">
    <citation type="submission" date="2021-10" db="EMBL/GenBank/DDBJ databases">
        <title>Anaerobic single-cell dispensing facilitates the cultivation of human gut bacteria.</title>
        <authorList>
            <person name="Afrizal A."/>
        </authorList>
    </citation>
    <scope>NUCLEOTIDE SEQUENCE [LARGE SCALE GENOMIC DNA]</scope>
    <source>
        <strain evidence="5 6">CLA-AA-H246</strain>
    </source>
</reference>
<dbReference type="InterPro" id="IPR036388">
    <property type="entry name" value="WH-like_DNA-bd_sf"/>
</dbReference>
<evidence type="ECO:0000256" key="4">
    <source>
        <dbReference type="ARBA" id="ARBA00023163"/>
    </source>
</evidence>
<gene>
    <name evidence="5" type="ORF">LKD42_13910</name>
</gene>
<dbReference type="Gene3D" id="1.10.10.10">
    <property type="entry name" value="Winged helix-like DNA-binding domain superfamily/Winged helix DNA-binding domain"/>
    <property type="match status" value="1"/>
</dbReference>
<proteinExistence type="inferred from homology"/>
<keyword evidence="6" id="KW-1185">Reference proteome</keyword>
<evidence type="ECO:0000256" key="1">
    <source>
        <dbReference type="ARBA" id="ARBA00011046"/>
    </source>
</evidence>
<name>A0ABS8EZ14_9FIRM</name>
<dbReference type="Gene3D" id="1.10.4040.10">
    <property type="entry name" value="Penicillinase repressor domain"/>
    <property type="match status" value="1"/>
</dbReference>
<dbReference type="Pfam" id="PF03965">
    <property type="entry name" value="Penicillinase_R"/>
    <property type="match status" value="1"/>
</dbReference>
<dbReference type="Proteomes" id="UP001299235">
    <property type="component" value="Unassembled WGS sequence"/>
</dbReference>
<dbReference type="InterPro" id="IPR036390">
    <property type="entry name" value="WH_DNA-bd_sf"/>
</dbReference>
<evidence type="ECO:0000256" key="2">
    <source>
        <dbReference type="ARBA" id="ARBA00023015"/>
    </source>
</evidence>
<dbReference type="EMBL" id="JAJEQE010000070">
    <property type="protein sequence ID" value="MCC2150322.1"/>
    <property type="molecule type" value="Genomic_DNA"/>
</dbReference>
<comment type="caution">
    <text evidence="5">The sequence shown here is derived from an EMBL/GenBank/DDBJ whole genome shotgun (WGS) entry which is preliminary data.</text>
</comment>
<protein>
    <submittedName>
        <fullName evidence="5">BlaI/MecI/CopY family transcriptional regulator</fullName>
    </submittedName>
</protein>
<accession>A0ABS8EZ14</accession>
<dbReference type="RefSeq" id="WP_022119971.1">
    <property type="nucleotide sequence ID" value="NZ_JAJEQE010000070.1"/>
</dbReference>
<evidence type="ECO:0000313" key="5">
    <source>
        <dbReference type="EMBL" id="MCC2150322.1"/>
    </source>
</evidence>
<keyword evidence="4" id="KW-0804">Transcription</keyword>
<keyword evidence="2" id="KW-0805">Transcription regulation</keyword>